<proteinExistence type="inferred from homology"/>
<evidence type="ECO:0000259" key="2">
    <source>
        <dbReference type="Pfam" id="PF04073"/>
    </source>
</evidence>
<feature type="domain" description="YbaK/aminoacyl-tRNA synthetase-associated" evidence="2">
    <location>
        <begin position="25"/>
        <end position="149"/>
    </location>
</feature>
<dbReference type="GO" id="GO:0002161">
    <property type="term" value="F:aminoacyl-tRNA deacylase activity"/>
    <property type="evidence" value="ECO:0007669"/>
    <property type="project" value="InterPro"/>
</dbReference>
<dbReference type="InterPro" id="IPR040285">
    <property type="entry name" value="ProX/PRXD1"/>
</dbReference>
<evidence type="ECO:0000313" key="4">
    <source>
        <dbReference type="Proteomes" id="UP000825935"/>
    </source>
</evidence>
<reference evidence="3" key="1">
    <citation type="submission" date="2021-08" db="EMBL/GenBank/DDBJ databases">
        <title>WGS assembly of Ceratopteris richardii.</title>
        <authorList>
            <person name="Marchant D.B."/>
            <person name="Chen G."/>
            <person name="Jenkins J."/>
            <person name="Shu S."/>
            <person name="Leebens-Mack J."/>
            <person name="Grimwood J."/>
            <person name="Schmutz J."/>
            <person name="Soltis P."/>
            <person name="Soltis D."/>
            <person name="Chen Z.-H."/>
        </authorList>
    </citation>
    <scope>NUCLEOTIDE SEQUENCE</scope>
    <source>
        <strain evidence="3">Whitten #5841</strain>
        <tissue evidence="3">Leaf</tissue>
    </source>
</reference>
<dbReference type="PANTHER" id="PTHR31423:SF3">
    <property type="entry name" value="PROLYL-TRNA SYNTHETASE ASSOCIATED DOMAIN-CONTAINING PROTEIN 1-RELATED"/>
    <property type="match status" value="1"/>
</dbReference>
<dbReference type="SUPFAM" id="SSF55826">
    <property type="entry name" value="YbaK/ProRS associated domain"/>
    <property type="match status" value="1"/>
</dbReference>
<keyword evidence="4" id="KW-1185">Reference proteome</keyword>
<name>A0A8T2SE78_CERRI</name>
<dbReference type="EMBL" id="CM035425">
    <property type="protein sequence ID" value="KAH7330833.1"/>
    <property type="molecule type" value="Genomic_DNA"/>
</dbReference>
<dbReference type="Gene3D" id="3.90.960.10">
    <property type="entry name" value="YbaK/aminoacyl-tRNA synthetase-associated domain"/>
    <property type="match status" value="1"/>
</dbReference>
<dbReference type="FunFam" id="3.90.960.10:FF:000005">
    <property type="entry name" value="Putative prolyl-tRNA synthetase"/>
    <property type="match status" value="1"/>
</dbReference>
<dbReference type="OMA" id="HAGTHYQ"/>
<dbReference type="InterPro" id="IPR007214">
    <property type="entry name" value="YbaK/aa-tRNA-synth-assoc-dom"/>
</dbReference>
<evidence type="ECO:0000313" key="3">
    <source>
        <dbReference type="EMBL" id="KAH7330832.1"/>
    </source>
</evidence>
<comment type="caution">
    <text evidence="3">The sequence shown here is derived from an EMBL/GenBank/DDBJ whole genome shotgun (WGS) entry which is preliminary data.</text>
</comment>
<sequence length="331" mass="36357">MAAVSKEALLSRLQGLGINSIVHEHPVVMTVEEQSKHIGHLGTTLSKNLFLKDKKGRLYLVSALATTTVDLKALSQRLGLGKGGLRMAPEDALQEILKVPLGSVTPFALINPSSRSVILLLDHQYQNQPKLLFHPLVNDSTIEISNGDFNLFLKSIDRTPSYVDFEAVVTVGKDQPPDLAGFVTELAEQPSSLDTKQSIASTQNCSIKEVASAKFPNSKLKVPKEKVHIEGEFQKLIRDPQELVNHILDETIKATMEKVKDVTHYTDTSISNEIKSQIGPDLQNLIMLFKNTAYTQGFVAGEQYSLGEDLVSAFASRSSVVRGRSESGRCY</sequence>
<dbReference type="OrthoDB" id="424586at2759"/>
<dbReference type="CDD" id="cd04335">
    <property type="entry name" value="PrdX_deacylase"/>
    <property type="match status" value="1"/>
</dbReference>
<gene>
    <name evidence="3" type="ORF">KP509_20G004200</name>
</gene>
<dbReference type="EMBL" id="CM035425">
    <property type="protein sequence ID" value="KAH7330832.1"/>
    <property type="molecule type" value="Genomic_DNA"/>
</dbReference>
<dbReference type="Proteomes" id="UP000825935">
    <property type="component" value="Chromosome 20"/>
</dbReference>
<accession>A0A8T2SE78</accession>
<organism evidence="3 4">
    <name type="scientific">Ceratopteris richardii</name>
    <name type="common">Triangle waterfern</name>
    <dbReference type="NCBI Taxonomy" id="49495"/>
    <lineage>
        <taxon>Eukaryota</taxon>
        <taxon>Viridiplantae</taxon>
        <taxon>Streptophyta</taxon>
        <taxon>Embryophyta</taxon>
        <taxon>Tracheophyta</taxon>
        <taxon>Polypodiopsida</taxon>
        <taxon>Polypodiidae</taxon>
        <taxon>Polypodiales</taxon>
        <taxon>Pteridineae</taxon>
        <taxon>Pteridaceae</taxon>
        <taxon>Parkerioideae</taxon>
        <taxon>Ceratopteris</taxon>
    </lineage>
</organism>
<dbReference type="Pfam" id="PF04073">
    <property type="entry name" value="tRNA_edit"/>
    <property type="match status" value="1"/>
</dbReference>
<protein>
    <recommendedName>
        <fullName evidence="2">YbaK/aminoacyl-tRNA synthetase-associated domain-containing protein</fullName>
    </recommendedName>
</protein>
<comment type="similarity">
    <text evidence="1">Belongs to the PRORSD1 family.</text>
</comment>
<dbReference type="PANTHER" id="PTHR31423">
    <property type="entry name" value="YBAK DOMAIN-CONTAINING PROTEIN"/>
    <property type="match status" value="1"/>
</dbReference>
<evidence type="ECO:0000256" key="1">
    <source>
        <dbReference type="ARBA" id="ARBA00010201"/>
    </source>
</evidence>
<dbReference type="AlphaFoldDB" id="A0A8T2SE78"/>
<dbReference type="InterPro" id="IPR036754">
    <property type="entry name" value="YbaK/aa-tRNA-synt-asso_dom_sf"/>
</dbReference>